<reference evidence="1" key="3">
    <citation type="submission" date="2020-06" db="EMBL/GenBank/DDBJ databases">
        <title>Helianthus annuus Genome sequencing and assembly Release 2.</title>
        <authorList>
            <person name="Gouzy J."/>
            <person name="Langlade N."/>
            <person name="Munos S."/>
        </authorList>
    </citation>
    <scope>NUCLEOTIDE SEQUENCE</scope>
    <source>
        <tissue evidence="1">Leaves</tissue>
    </source>
</reference>
<keyword evidence="3" id="KW-1185">Reference proteome</keyword>
<evidence type="ECO:0000313" key="2">
    <source>
        <dbReference type="EMBL" id="OTG19204.1"/>
    </source>
</evidence>
<accession>A0A251U7V7</accession>
<dbReference type="Proteomes" id="UP000215914">
    <property type="component" value="Chromosome 8"/>
</dbReference>
<protein>
    <submittedName>
        <fullName evidence="2">Uncharacterized protein</fullName>
    </submittedName>
</protein>
<evidence type="ECO:0000313" key="1">
    <source>
        <dbReference type="EMBL" id="KAF5796138.1"/>
    </source>
</evidence>
<evidence type="ECO:0000313" key="3">
    <source>
        <dbReference type="Proteomes" id="UP000215914"/>
    </source>
</evidence>
<dbReference type="Gramene" id="mRNA:HanXRQr2_Chr08g0347891">
    <property type="protein sequence ID" value="CDS:HanXRQr2_Chr08g0347891.1"/>
    <property type="gene ID" value="HanXRQr2_Chr08g0347891"/>
</dbReference>
<dbReference type="EMBL" id="CM007897">
    <property type="protein sequence ID" value="OTG19204.1"/>
    <property type="molecule type" value="Genomic_DNA"/>
</dbReference>
<name>A0A251U7V7_HELAN</name>
<dbReference type="AlphaFoldDB" id="A0A251U7V7"/>
<reference evidence="1 3" key="1">
    <citation type="journal article" date="2017" name="Nature">
        <title>The sunflower genome provides insights into oil metabolism, flowering and Asterid evolution.</title>
        <authorList>
            <person name="Badouin H."/>
            <person name="Gouzy J."/>
            <person name="Grassa C.J."/>
            <person name="Murat F."/>
            <person name="Staton S.E."/>
            <person name="Cottret L."/>
            <person name="Lelandais-Briere C."/>
            <person name="Owens G.L."/>
            <person name="Carrere S."/>
            <person name="Mayjonade B."/>
            <person name="Legrand L."/>
            <person name="Gill N."/>
            <person name="Kane N.C."/>
            <person name="Bowers J.E."/>
            <person name="Hubner S."/>
            <person name="Bellec A."/>
            <person name="Berard A."/>
            <person name="Berges H."/>
            <person name="Blanchet N."/>
            <person name="Boniface M.C."/>
            <person name="Brunel D."/>
            <person name="Catrice O."/>
            <person name="Chaidir N."/>
            <person name="Claudel C."/>
            <person name="Donnadieu C."/>
            <person name="Faraut T."/>
            <person name="Fievet G."/>
            <person name="Helmstetter N."/>
            <person name="King M."/>
            <person name="Knapp S.J."/>
            <person name="Lai Z."/>
            <person name="Le Paslier M.C."/>
            <person name="Lippi Y."/>
            <person name="Lorenzon L."/>
            <person name="Mandel J.R."/>
            <person name="Marage G."/>
            <person name="Marchand G."/>
            <person name="Marquand E."/>
            <person name="Bret-Mestries E."/>
            <person name="Morien E."/>
            <person name="Nambeesan S."/>
            <person name="Nguyen T."/>
            <person name="Pegot-Espagnet P."/>
            <person name="Pouilly N."/>
            <person name="Raftis F."/>
            <person name="Sallet E."/>
            <person name="Schiex T."/>
            <person name="Thomas J."/>
            <person name="Vandecasteele C."/>
            <person name="Vares D."/>
            <person name="Vear F."/>
            <person name="Vautrin S."/>
            <person name="Crespi M."/>
            <person name="Mangin B."/>
            <person name="Burke J.M."/>
            <person name="Salse J."/>
            <person name="Munos S."/>
            <person name="Vincourt P."/>
            <person name="Rieseberg L.H."/>
            <person name="Langlade N.B."/>
        </authorList>
    </citation>
    <scope>NUCLEOTIDE SEQUENCE [LARGE SCALE GENOMIC DNA]</scope>
    <source>
        <strain evidence="3">cv. SF193</strain>
        <tissue evidence="1">Leaves</tissue>
    </source>
</reference>
<sequence>MFQYSQGNYGQYNAVSFSLGRHVYEMSMPQFAVATQLYTQEEVQSPAFVSSLRCVFAKQHHHSLLKGDLARFWSTTSTVPFLANLVASDITDPVSRFIDKILTTTLVS</sequence>
<dbReference type="InParanoid" id="A0A251U7V7"/>
<organism evidence="2 3">
    <name type="scientific">Helianthus annuus</name>
    <name type="common">Common sunflower</name>
    <dbReference type="NCBI Taxonomy" id="4232"/>
    <lineage>
        <taxon>Eukaryota</taxon>
        <taxon>Viridiplantae</taxon>
        <taxon>Streptophyta</taxon>
        <taxon>Embryophyta</taxon>
        <taxon>Tracheophyta</taxon>
        <taxon>Spermatophyta</taxon>
        <taxon>Magnoliopsida</taxon>
        <taxon>eudicotyledons</taxon>
        <taxon>Gunneridae</taxon>
        <taxon>Pentapetalae</taxon>
        <taxon>asterids</taxon>
        <taxon>campanulids</taxon>
        <taxon>Asterales</taxon>
        <taxon>Asteraceae</taxon>
        <taxon>Asteroideae</taxon>
        <taxon>Heliantheae alliance</taxon>
        <taxon>Heliantheae</taxon>
        <taxon>Helianthus</taxon>
    </lineage>
</organism>
<gene>
    <name evidence="2" type="ORF">HannXRQ_Chr08g0231471</name>
    <name evidence="1" type="ORF">HanXRQr2_Chr08g0347891</name>
</gene>
<dbReference type="EMBL" id="MNCJ02000323">
    <property type="protein sequence ID" value="KAF5796138.1"/>
    <property type="molecule type" value="Genomic_DNA"/>
</dbReference>
<proteinExistence type="predicted"/>
<reference evidence="2" key="2">
    <citation type="submission" date="2017-02" db="EMBL/GenBank/DDBJ databases">
        <title>Sunflower complete genome.</title>
        <authorList>
            <person name="Langlade N."/>
            <person name="Munos S."/>
        </authorList>
    </citation>
    <scope>NUCLEOTIDE SEQUENCE [LARGE SCALE GENOMIC DNA]</scope>
    <source>
        <tissue evidence="2">Leaves</tissue>
    </source>
</reference>